<evidence type="ECO:0000259" key="4">
    <source>
        <dbReference type="PROSITE" id="PS50906"/>
    </source>
</evidence>
<evidence type="ECO:0000256" key="1">
    <source>
        <dbReference type="ARBA" id="ARBA00023224"/>
    </source>
</evidence>
<dbReference type="InterPro" id="IPR010910">
    <property type="entry name" value="Nitrate/nitrite_sensing_bac"/>
</dbReference>
<dbReference type="Pfam" id="PF08376">
    <property type="entry name" value="NIT"/>
    <property type="match status" value="1"/>
</dbReference>
<dbReference type="PROSITE" id="PS50111">
    <property type="entry name" value="CHEMOTAXIS_TRANSDUC_2"/>
    <property type="match status" value="1"/>
</dbReference>
<keyword evidence="1 2" id="KW-0807">Transducer</keyword>
<dbReference type="SMART" id="SM00283">
    <property type="entry name" value="MA"/>
    <property type="match status" value="1"/>
</dbReference>
<proteinExistence type="predicted"/>
<protein>
    <submittedName>
        <fullName evidence="5">Chemotaxis protein</fullName>
    </submittedName>
</protein>
<feature type="domain" description="Methyl-accepting transducer" evidence="3">
    <location>
        <begin position="388"/>
        <end position="559"/>
    </location>
</feature>
<dbReference type="PANTHER" id="PTHR32089">
    <property type="entry name" value="METHYL-ACCEPTING CHEMOTAXIS PROTEIN MCPB"/>
    <property type="match status" value="1"/>
</dbReference>
<dbReference type="PROSITE" id="PS50906">
    <property type="entry name" value="NIT"/>
    <property type="match status" value="1"/>
</dbReference>
<reference evidence="5 6" key="1">
    <citation type="journal article" date="2017" name="Front. Microbiol.">
        <title>Comparative Genomic Analysis of the Class Epsilonproteobacteria and Proposed Reclassification to Epsilonbacteraeota (phyl. nov.).</title>
        <authorList>
            <person name="Waite D.W."/>
            <person name="Vanwonterghem I."/>
            <person name="Rinke C."/>
            <person name="Parks D.H."/>
            <person name="Zhang Y."/>
            <person name="Takai K."/>
            <person name="Sievert S.M."/>
            <person name="Simon J."/>
            <person name="Campbell B.J."/>
            <person name="Hanson T.E."/>
            <person name="Woyke T."/>
            <person name="Klotz M.G."/>
            <person name="Hugenholtz P."/>
        </authorList>
    </citation>
    <scope>NUCLEOTIDE SEQUENCE [LARGE SCALE GENOMIC DNA]</scope>
    <source>
        <strain evidence="5">UBA11420</strain>
    </source>
</reference>
<dbReference type="InterPro" id="IPR013587">
    <property type="entry name" value="Nitrate/nitrite_sensing"/>
</dbReference>
<accession>A0A2D3WF42</accession>
<dbReference type="Gene3D" id="1.10.287.950">
    <property type="entry name" value="Methyl-accepting chemotaxis protein"/>
    <property type="match status" value="1"/>
</dbReference>
<sequence>MRRTVKLQLAFVSIVVGLVALLMGVRMAMTTHEKLSNIQNLQRIVSLSTSISLLVHESQKERGTSAGYLGSSGKKFADKLPSQRQLTDQERARYRQALQTIDLSRFPASLGEQIQTIDTMLSNLESIRKRVDTFAISAAEQVDFYTLLNKHLLDIVTSSSMLSNNPETIKQLNAYANFLKAKERTGIERAVLSNTFAADAFAPNMFVKLITLVSEQASYLDAFLGTASPASIAFYQKTMQSPVVGEVEKMRSSAITKANEGHFGVDATVWFNTITDKINLLKSVDDHLSAEIEQTLNALEASTYRHVWIEGSVLVLTALIIIVLLYATFKDVLQAITVSGKKLESIASNLDLTESLTLKNDNEISDTMKQVQTLILNFKASISKALETSDQSVEASHSLNSVSADLSCNIEKQNRFMHTVQSDMQRLKAKELEMKHTSFQTCQDLQQTQEILNTFVTNMRSVVDRTRQSAQEQHALSSQVESLSQQATQIKEVLSIIDDIADQTNLLALNAAIEAARAGEHGRGFAVVADEVRNLAERTQKATKEIAMVVQTMQQESADTEQSTLEVSKIAQTTKTHTDDLKRKIVSFEKNATRSTFEVSHLSDKIFASLAKIDHVIYKNNVYALLFGEKNEFKASTHHDCRLGHWYENGIGKEEFHTTPSYGKLENPHAKVHEIANRLAKECGGDKAICSKAEIEAMVKEIENASGDVFVTLDAMVEEKAKTLMLEAKEHLFDKSIKV</sequence>
<evidence type="ECO:0000313" key="6">
    <source>
        <dbReference type="Proteomes" id="UP000231638"/>
    </source>
</evidence>
<evidence type="ECO:0000256" key="2">
    <source>
        <dbReference type="PROSITE-ProRule" id="PRU00284"/>
    </source>
</evidence>
<dbReference type="Pfam" id="PF00015">
    <property type="entry name" value="MCPsignal"/>
    <property type="match status" value="1"/>
</dbReference>
<gene>
    <name evidence="5" type="ORF">CFH80_02465</name>
</gene>
<name>A0A2D3WF42_9BACT</name>
<feature type="domain" description="NIT" evidence="4">
    <location>
        <begin position="49"/>
        <end position="299"/>
    </location>
</feature>
<dbReference type="EMBL" id="DLUG01000069">
    <property type="protein sequence ID" value="DAB36886.1"/>
    <property type="molecule type" value="Genomic_DNA"/>
</dbReference>
<dbReference type="STRING" id="366522.GCA_001548055_02324"/>
<dbReference type="AlphaFoldDB" id="A0A2D3WF42"/>
<dbReference type="SUPFAM" id="SSF58104">
    <property type="entry name" value="Methyl-accepting chemotaxis protein (MCP) signaling domain"/>
    <property type="match status" value="1"/>
</dbReference>
<organism evidence="5 6">
    <name type="scientific">Sulfurospirillum cavolei</name>
    <dbReference type="NCBI Taxonomy" id="366522"/>
    <lineage>
        <taxon>Bacteria</taxon>
        <taxon>Pseudomonadati</taxon>
        <taxon>Campylobacterota</taxon>
        <taxon>Epsilonproteobacteria</taxon>
        <taxon>Campylobacterales</taxon>
        <taxon>Sulfurospirillaceae</taxon>
        <taxon>Sulfurospirillum</taxon>
    </lineage>
</organism>
<dbReference type="GO" id="GO:0007165">
    <property type="term" value="P:signal transduction"/>
    <property type="evidence" value="ECO:0007669"/>
    <property type="project" value="UniProtKB-KW"/>
</dbReference>
<dbReference type="InterPro" id="IPR004089">
    <property type="entry name" value="MCPsignal_dom"/>
</dbReference>
<dbReference type="PANTHER" id="PTHR32089:SF112">
    <property type="entry name" value="LYSOZYME-LIKE PROTEIN-RELATED"/>
    <property type="match status" value="1"/>
</dbReference>
<comment type="caution">
    <text evidence="5">The sequence shown here is derived from an EMBL/GenBank/DDBJ whole genome shotgun (WGS) entry which is preliminary data.</text>
</comment>
<dbReference type="Proteomes" id="UP000231638">
    <property type="component" value="Unassembled WGS sequence"/>
</dbReference>
<dbReference type="GO" id="GO:0016020">
    <property type="term" value="C:membrane"/>
    <property type="evidence" value="ECO:0007669"/>
    <property type="project" value="InterPro"/>
</dbReference>
<evidence type="ECO:0000313" key="5">
    <source>
        <dbReference type="EMBL" id="DAB36886.1"/>
    </source>
</evidence>
<evidence type="ECO:0000259" key="3">
    <source>
        <dbReference type="PROSITE" id="PS50111"/>
    </source>
</evidence>